<accession>A0A644WF09</accession>
<dbReference type="EMBL" id="VSSQ01000862">
    <property type="protein sequence ID" value="MPM02352.1"/>
    <property type="molecule type" value="Genomic_DNA"/>
</dbReference>
<evidence type="ECO:0000256" key="5">
    <source>
        <dbReference type="ARBA" id="ARBA00022989"/>
    </source>
</evidence>
<dbReference type="InterPro" id="IPR051393">
    <property type="entry name" value="ABC_transporter_permease"/>
</dbReference>
<gene>
    <name evidence="9" type="ORF">SDC9_48598</name>
</gene>
<dbReference type="AlphaFoldDB" id="A0A644WF09"/>
<evidence type="ECO:0000256" key="4">
    <source>
        <dbReference type="ARBA" id="ARBA00022692"/>
    </source>
</evidence>
<dbReference type="CDD" id="cd06261">
    <property type="entry name" value="TM_PBP2"/>
    <property type="match status" value="1"/>
</dbReference>
<protein>
    <recommendedName>
        <fullName evidence="8">ABC transmembrane type-1 domain-containing protein</fullName>
    </recommendedName>
</protein>
<name>A0A644WF09_9ZZZZ</name>
<dbReference type="InterPro" id="IPR000515">
    <property type="entry name" value="MetI-like"/>
</dbReference>
<evidence type="ECO:0000256" key="2">
    <source>
        <dbReference type="ARBA" id="ARBA00022448"/>
    </source>
</evidence>
<evidence type="ECO:0000256" key="3">
    <source>
        <dbReference type="ARBA" id="ARBA00022475"/>
    </source>
</evidence>
<feature type="transmembrane region" description="Helical" evidence="7">
    <location>
        <begin position="103"/>
        <end position="123"/>
    </location>
</feature>
<comment type="caution">
    <text evidence="9">The sequence shown here is derived from an EMBL/GenBank/DDBJ whole genome shotgun (WGS) entry which is preliminary data.</text>
</comment>
<dbReference type="Gene3D" id="1.10.3720.10">
    <property type="entry name" value="MetI-like"/>
    <property type="match status" value="1"/>
</dbReference>
<dbReference type="PROSITE" id="PS50928">
    <property type="entry name" value="ABC_TM1"/>
    <property type="match status" value="1"/>
</dbReference>
<dbReference type="Pfam" id="PF00528">
    <property type="entry name" value="BPD_transp_1"/>
    <property type="match status" value="1"/>
</dbReference>
<evidence type="ECO:0000256" key="7">
    <source>
        <dbReference type="SAM" id="Phobius"/>
    </source>
</evidence>
<feature type="transmembrane region" description="Helical" evidence="7">
    <location>
        <begin position="62"/>
        <end position="91"/>
    </location>
</feature>
<feature type="transmembrane region" description="Helical" evidence="7">
    <location>
        <begin position="7"/>
        <end position="33"/>
    </location>
</feature>
<evidence type="ECO:0000256" key="6">
    <source>
        <dbReference type="ARBA" id="ARBA00023136"/>
    </source>
</evidence>
<sequence length="295" mass="33119">MKKNRAVNIVFVAPCVLTFVMVIIIPFFFGLYYSVTDWNGVRNDVAFVGLKNFSNLMSSPDFIYSFLITIAYTLINIVFINIVSFVLSLIVTSKIKRRNFYRSGFFVPYLIGGIVLGYIWQFILNNILVKIGTTYSIAFLETSFLSMPHTVIWTMAVVNTWQYAGYIMLIFVAAIQSIPSSLMEAANVDGASYFHRVIHILIPMMANAFTISIFLTLTTSFKQFDMNMTLTNGGPATRFMDAPVKASQLLAMNIFNTATANRMAEAQAKAVVLFIALLIVSLIQVSVNKKKEVEM</sequence>
<dbReference type="GO" id="GO:0005886">
    <property type="term" value="C:plasma membrane"/>
    <property type="evidence" value="ECO:0007669"/>
    <property type="project" value="UniProtKB-SubCell"/>
</dbReference>
<dbReference type="GO" id="GO:0055085">
    <property type="term" value="P:transmembrane transport"/>
    <property type="evidence" value="ECO:0007669"/>
    <property type="project" value="InterPro"/>
</dbReference>
<feature type="transmembrane region" description="Helical" evidence="7">
    <location>
        <begin position="270"/>
        <end position="287"/>
    </location>
</feature>
<dbReference type="InterPro" id="IPR035906">
    <property type="entry name" value="MetI-like_sf"/>
</dbReference>
<reference evidence="9" key="1">
    <citation type="submission" date="2019-08" db="EMBL/GenBank/DDBJ databases">
        <authorList>
            <person name="Kucharzyk K."/>
            <person name="Murdoch R.W."/>
            <person name="Higgins S."/>
            <person name="Loffler F."/>
        </authorList>
    </citation>
    <scope>NUCLEOTIDE SEQUENCE</scope>
</reference>
<dbReference type="PANTHER" id="PTHR30193:SF37">
    <property type="entry name" value="INNER MEMBRANE ABC TRANSPORTER PERMEASE PROTEIN YCJO"/>
    <property type="match status" value="1"/>
</dbReference>
<feature type="transmembrane region" description="Helical" evidence="7">
    <location>
        <begin position="163"/>
        <end position="182"/>
    </location>
</feature>
<keyword evidence="6 7" id="KW-0472">Membrane</keyword>
<evidence type="ECO:0000313" key="9">
    <source>
        <dbReference type="EMBL" id="MPM02352.1"/>
    </source>
</evidence>
<proteinExistence type="predicted"/>
<dbReference type="PANTHER" id="PTHR30193">
    <property type="entry name" value="ABC TRANSPORTER PERMEASE PROTEIN"/>
    <property type="match status" value="1"/>
</dbReference>
<feature type="domain" description="ABC transmembrane type-1" evidence="8">
    <location>
        <begin position="66"/>
        <end position="284"/>
    </location>
</feature>
<dbReference type="SUPFAM" id="SSF161098">
    <property type="entry name" value="MetI-like"/>
    <property type="match status" value="1"/>
</dbReference>
<keyword evidence="5 7" id="KW-1133">Transmembrane helix</keyword>
<comment type="subcellular location">
    <subcellularLocation>
        <location evidence="1">Cell membrane</location>
        <topology evidence="1">Multi-pass membrane protein</topology>
    </subcellularLocation>
</comment>
<keyword evidence="2" id="KW-0813">Transport</keyword>
<evidence type="ECO:0000256" key="1">
    <source>
        <dbReference type="ARBA" id="ARBA00004651"/>
    </source>
</evidence>
<keyword evidence="4 7" id="KW-0812">Transmembrane</keyword>
<keyword evidence="3" id="KW-1003">Cell membrane</keyword>
<feature type="transmembrane region" description="Helical" evidence="7">
    <location>
        <begin position="197"/>
        <end position="218"/>
    </location>
</feature>
<evidence type="ECO:0000259" key="8">
    <source>
        <dbReference type="PROSITE" id="PS50928"/>
    </source>
</evidence>
<feature type="transmembrane region" description="Helical" evidence="7">
    <location>
        <begin position="135"/>
        <end position="156"/>
    </location>
</feature>
<organism evidence="9">
    <name type="scientific">bioreactor metagenome</name>
    <dbReference type="NCBI Taxonomy" id="1076179"/>
    <lineage>
        <taxon>unclassified sequences</taxon>
        <taxon>metagenomes</taxon>
        <taxon>ecological metagenomes</taxon>
    </lineage>
</organism>